<proteinExistence type="predicted"/>
<accession>A0ACB7NUB4</accession>
<gene>
    <name evidence="1" type="ORF">F5144DRAFT_607211</name>
</gene>
<evidence type="ECO:0000313" key="2">
    <source>
        <dbReference type="Proteomes" id="UP000724584"/>
    </source>
</evidence>
<dbReference type="EMBL" id="JAGIZQ010000008">
    <property type="protein sequence ID" value="KAH6613288.1"/>
    <property type="molecule type" value="Genomic_DNA"/>
</dbReference>
<evidence type="ECO:0000313" key="1">
    <source>
        <dbReference type="EMBL" id="KAH6613288.1"/>
    </source>
</evidence>
<reference evidence="1 2" key="1">
    <citation type="journal article" date="2021" name="Nat. Commun.">
        <title>Genetic determinants of endophytism in the Arabidopsis root mycobiome.</title>
        <authorList>
            <person name="Mesny F."/>
            <person name="Miyauchi S."/>
            <person name="Thiergart T."/>
            <person name="Pickel B."/>
            <person name="Atanasova L."/>
            <person name="Karlsson M."/>
            <person name="Huettel B."/>
            <person name="Barry K.W."/>
            <person name="Haridas S."/>
            <person name="Chen C."/>
            <person name="Bauer D."/>
            <person name="Andreopoulos W."/>
            <person name="Pangilinan J."/>
            <person name="LaButti K."/>
            <person name="Riley R."/>
            <person name="Lipzen A."/>
            <person name="Clum A."/>
            <person name="Drula E."/>
            <person name="Henrissat B."/>
            <person name="Kohler A."/>
            <person name="Grigoriev I.V."/>
            <person name="Martin F.M."/>
            <person name="Hacquard S."/>
        </authorList>
    </citation>
    <scope>NUCLEOTIDE SEQUENCE [LARGE SCALE GENOMIC DNA]</scope>
    <source>
        <strain evidence="1 2">MPI-SDFR-AT-0079</strain>
    </source>
</reference>
<dbReference type="Proteomes" id="UP000724584">
    <property type="component" value="Unassembled WGS sequence"/>
</dbReference>
<organism evidence="1 2">
    <name type="scientific">Chaetomium tenue</name>
    <dbReference type="NCBI Taxonomy" id="1854479"/>
    <lineage>
        <taxon>Eukaryota</taxon>
        <taxon>Fungi</taxon>
        <taxon>Dikarya</taxon>
        <taxon>Ascomycota</taxon>
        <taxon>Pezizomycotina</taxon>
        <taxon>Sordariomycetes</taxon>
        <taxon>Sordariomycetidae</taxon>
        <taxon>Sordariales</taxon>
        <taxon>Chaetomiaceae</taxon>
        <taxon>Chaetomium</taxon>
    </lineage>
</organism>
<comment type="caution">
    <text evidence="1">The sequence shown here is derived from an EMBL/GenBank/DDBJ whole genome shotgun (WGS) entry which is preliminary data.</text>
</comment>
<sequence length="56" mass="6414">MQPNLKVRPIQRFAQAVSKCSAEAAVYGQCVFKDYNSVHKDLCAKEFMQLKNCYLV</sequence>
<keyword evidence="2" id="KW-1185">Reference proteome</keyword>
<name>A0ACB7NUB4_9PEZI</name>
<protein>
    <submittedName>
        <fullName evidence="1">Uncharacterized protein</fullName>
    </submittedName>
</protein>